<protein>
    <submittedName>
        <fullName evidence="1">Uncharacterized protein</fullName>
    </submittedName>
</protein>
<keyword evidence="2" id="KW-1185">Reference proteome</keyword>
<dbReference type="AlphaFoldDB" id="A0A839K189"/>
<proteinExistence type="predicted"/>
<dbReference type="Proteomes" id="UP000574276">
    <property type="component" value="Unassembled WGS sequence"/>
</dbReference>
<sequence>MSVQDNLLNEKNIVLEQPETETEKNNQMCSFNSDEMEDMCYFRQDEACGDGSIDVCVQLSWQMLAGESPAVVKVGQPLSQ</sequence>
<evidence type="ECO:0000313" key="2">
    <source>
        <dbReference type="Proteomes" id="UP000574276"/>
    </source>
</evidence>
<accession>A0A839K189</accession>
<reference evidence="1 2" key="1">
    <citation type="submission" date="2020-07" db="EMBL/GenBank/DDBJ databases">
        <title>Characterization and genome sequencing of isolate MD1, a novel member within the family Lachnospiraceae.</title>
        <authorList>
            <person name="Rettenmaier R."/>
            <person name="Di Bello L."/>
            <person name="Zinser C."/>
            <person name="Scheitz K."/>
            <person name="Liebl W."/>
            <person name="Zverlov V."/>
        </authorList>
    </citation>
    <scope>NUCLEOTIDE SEQUENCE [LARGE SCALE GENOMIC DNA]</scope>
    <source>
        <strain evidence="1 2">MD1</strain>
    </source>
</reference>
<dbReference type="RefSeq" id="WP_228353163.1">
    <property type="nucleotide sequence ID" value="NZ_JACEGA010000001.1"/>
</dbReference>
<comment type="caution">
    <text evidence="1">The sequence shown here is derived from an EMBL/GenBank/DDBJ whole genome shotgun (WGS) entry which is preliminary data.</text>
</comment>
<dbReference type="EMBL" id="JACEGA010000001">
    <property type="protein sequence ID" value="MBB2183514.1"/>
    <property type="molecule type" value="Genomic_DNA"/>
</dbReference>
<name>A0A839K189_9FIRM</name>
<evidence type="ECO:0000313" key="1">
    <source>
        <dbReference type="EMBL" id="MBB2183514.1"/>
    </source>
</evidence>
<gene>
    <name evidence="1" type="ORF">H0486_11555</name>
</gene>
<organism evidence="1 2">
    <name type="scientific">Variimorphobacter saccharofermentans</name>
    <dbReference type="NCBI Taxonomy" id="2755051"/>
    <lineage>
        <taxon>Bacteria</taxon>
        <taxon>Bacillati</taxon>
        <taxon>Bacillota</taxon>
        <taxon>Clostridia</taxon>
        <taxon>Lachnospirales</taxon>
        <taxon>Lachnospiraceae</taxon>
        <taxon>Variimorphobacter</taxon>
    </lineage>
</organism>